<keyword evidence="2" id="KW-1185">Reference proteome</keyword>
<dbReference type="EMBL" id="SSMC01000001">
    <property type="protein sequence ID" value="THD69794.1"/>
    <property type="molecule type" value="Genomic_DNA"/>
</dbReference>
<dbReference type="InterPro" id="IPR006652">
    <property type="entry name" value="Kelch_1"/>
</dbReference>
<gene>
    <name evidence="1" type="ORF">E7Z59_05555</name>
</gene>
<proteinExistence type="predicted"/>
<dbReference type="SUPFAM" id="SSF117281">
    <property type="entry name" value="Kelch motif"/>
    <property type="match status" value="2"/>
</dbReference>
<dbReference type="InterPro" id="IPR015915">
    <property type="entry name" value="Kelch-typ_b-propeller"/>
</dbReference>
<dbReference type="Gene3D" id="2.120.10.80">
    <property type="entry name" value="Kelch-type beta propeller"/>
    <property type="match status" value="2"/>
</dbReference>
<reference evidence="1 2" key="1">
    <citation type="submission" date="2019-04" db="EMBL/GenBank/DDBJ databases">
        <title>Draft genome sequence of Robertkochia marina CC-AMO-30D.</title>
        <authorList>
            <person name="Hameed A."/>
            <person name="Lin S.-Y."/>
            <person name="Shahina M."/>
            <person name="Lai W.-A."/>
            <person name="Young C.-C."/>
        </authorList>
    </citation>
    <scope>NUCLEOTIDE SEQUENCE [LARGE SCALE GENOMIC DNA]</scope>
    <source>
        <strain evidence="1 2">CC-AMO-30D</strain>
    </source>
</reference>
<organism evidence="1 2">
    <name type="scientific">Robertkochia marina</name>
    <dbReference type="NCBI Taxonomy" id="1227945"/>
    <lineage>
        <taxon>Bacteria</taxon>
        <taxon>Pseudomonadati</taxon>
        <taxon>Bacteroidota</taxon>
        <taxon>Flavobacteriia</taxon>
        <taxon>Flavobacteriales</taxon>
        <taxon>Flavobacteriaceae</taxon>
        <taxon>Robertkochia</taxon>
    </lineage>
</organism>
<dbReference type="InterPro" id="IPR052392">
    <property type="entry name" value="Kelch-BTB_domain-containing"/>
</dbReference>
<comment type="caution">
    <text evidence="1">The sequence shown here is derived from an EMBL/GenBank/DDBJ whole genome shotgun (WGS) entry which is preliminary data.</text>
</comment>
<dbReference type="Proteomes" id="UP000305939">
    <property type="component" value="Unassembled WGS sequence"/>
</dbReference>
<dbReference type="PANTHER" id="PTHR46375:SF3">
    <property type="entry name" value="KELCH REPEAT AND BTB DOMAIN-CONTAINING PROTEIN 13"/>
    <property type="match status" value="1"/>
</dbReference>
<name>A0A4S3M3P6_9FLAO</name>
<evidence type="ECO:0000313" key="2">
    <source>
        <dbReference type="Proteomes" id="UP000305939"/>
    </source>
</evidence>
<dbReference type="OrthoDB" id="996574at2"/>
<dbReference type="PROSITE" id="PS51257">
    <property type="entry name" value="PROKAR_LIPOPROTEIN"/>
    <property type="match status" value="1"/>
</dbReference>
<accession>A0A4S3M3P6</accession>
<dbReference type="AlphaFoldDB" id="A0A4S3M3P6"/>
<sequence>MTDRRTFIKNTALTGVFLTACDSLFAFHELSDDWTPRASLPINVQEIYCAVLNNKIHMAGGFVFSPGTTAVSDQHLVYDPVKDTWTQLSTLPQPRHHLQLAVHGNKLYGMGGFLAGSADATWQMQDQTWIWDPATGKWTEGSNAPALHGETVAATLGDRIHIVGGRKPQGSSNATWNDHTDTNHHLIYLPAEDRWEEGAPAPTSRNSAAGAVINGELYITGGRTVSGGNVNSLEVYDPKEDQWRTASPMPQAQGGLAAASVNGKLYAFGGEYFNNGGGVYPECWVYDPNKDEWTKGPDMRTPRHGLAGASMGNTIYAIAGAKKAGGNETSNILESFTVGD</sequence>
<dbReference type="Pfam" id="PF24681">
    <property type="entry name" value="Kelch_KLHDC2_KLHL20_DRC7"/>
    <property type="match status" value="1"/>
</dbReference>
<evidence type="ECO:0000313" key="1">
    <source>
        <dbReference type="EMBL" id="THD69794.1"/>
    </source>
</evidence>
<dbReference type="SMART" id="SM00612">
    <property type="entry name" value="Kelch"/>
    <property type="match status" value="5"/>
</dbReference>
<protein>
    <submittedName>
        <fullName evidence="1">Galactose oxidase</fullName>
    </submittedName>
</protein>
<dbReference type="PANTHER" id="PTHR46375">
    <property type="entry name" value="KELCH REPEAT AND BTB DOMAIN-CONTAINING PROTEIN 13-RELATED"/>
    <property type="match status" value="1"/>
</dbReference>
<dbReference type="RefSeq" id="WP_136335284.1">
    <property type="nucleotide sequence ID" value="NZ_QXMP01000002.1"/>
</dbReference>